<dbReference type="SUPFAM" id="SSF57798">
    <property type="entry name" value="Casein kinase II beta subunit"/>
    <property type="match status" value="1"/>
</dbReference>
<dbReference type="Gene3D" id="1.10.1820.10">
    <property type="entry name" value="protein kinase ck2 holoenzyme, chain C, domain 1"/>
    <property type="match status" value="1"/>
</dbReference>
<dbReference type="GO" id="GO:0034456">
    <property type="term" value="C:UTP-C complex"/>
    <property type="evidence" value="ECO:0007669"/>
    <property type="project" value="TreeGrafter"/>
</dbReference>
<dbReference type="GO" id="GO:0006359">
    <property type="term" value="P:regulation of transcription by RNA polymerase III"/>
    <property type="evidence" value="ECO:0007669"/>
    <property type="project" value="TreeGrafter"/>
</dbReference>
<feature type="compositionally biased region" description="Acidic residues" evidence="4">
    <location>
        <begin position="24"/>
        <end position="35"/>
    </location>
</feature>
<dbReference type="GO" id="GO:0019887">
    <property type="term" value="F:protein kinase regulator activity"/>
    <property type="evidence" value="ECO:0007669"/>
    <property type="project" value="InterPro"/>
</dbReference>
<dbReference type="PRINTS" id="PR00472">
    <property type="entry name" value="CASNKINASEII"/>
</dbReference>
<dbReference type="Gene3D" id="2.20.25.20">
    <property type="match status" value="1"/>
</dbReference>
<gene>
    <name evidence="5" type="ORF">C2G38_2132692</name>
</gene>
<dbReference type="PANTHER" id="PTHR11740:SF0">
    <property type="entry name" value="CASEIN KINASE II SUBUNIT BETA"/>
    <property type="match status" value="1"/>
</dbReference>
<dbReference type="Proteomes" id="UP000266673">
    <property type="component" value="Unassembled WGS sequence"/>
</dbReference>
<dbReference type="FunFam" id="1.10.1820.10:FF:000005">
    <property type="entry name" value="Casein kinase II subunit beta"/>
    <property type="match status" value="1"/>
</dbReference>
<reference evidence="5 6" key="1">
    <citation type="submission" date="2018-06" db="EMBL/GenBank/DDBJ databases">
        <title>Comparative genomics reveals the genomic features of Rhizophagus irregularis, R. cerebriforme, R. diaphanum and Gigaspora rosea, and their symbiotic lifestyle signature.</title>
        <authorList>
            <person name="Morin E."/>
            <person name="San Clemente H."/>
            <person name="Chen E.C.H."/>
            <person name="De La Providencia I."/>
            <person name="Hainaut M."/>
            <person name="Kuo A."/>
            <person name="Kohler A."/>
            <person name="Murat C."/>
            <person name="Tang N."/>
            <person name="Roy S."/>
            <person name="Loubradou J."/>
            <person name="Henrissat B."/>
            <person name="Grigoriev I.V."/>
            <person name="Corradi N."/>
            <person name="Roux C."/>
            <person name="Martin F.M."/>
        </authorList>
    </citation>
    <scope>NUCLEOTIDE SEQUENCE [LARGE SCALE GENOMIC DNA]</scope>
    <source>
        <strain evidence="5 6">DAOM 194757</strain>
    </source>
</reference>
<feature type="compositionally biased region" description="Acidic residues" evidence="4">
    <location>
        <begin position="293"/>
        <end position="303"/>
    </location>
</feature>
<name>A0A397UMN8_9GLOM</name>
<feature type="region of interest" description="Disordered" evidence="4">
    <location>
        <begin position="281"/>
        <end position="326"/>
    </location>
</feature>
<feature type="compositionally biased region" description="Polar residues" evidence="4">
    <location>
        <begin position="1"/>
        <end position="18"/>
    </location>
</feature>
<dbReference type="STRING" id="44941.A0A397UMN8"/>
<dbReference type="OrthoDB" id="2275560at2759"/>
<dbReference type="Pfam" id="PF01214">
    <property type="entry name" value="CK_II_beta"/>
    <property type="match status" value="1"/>
</dbReference>
<organism evidence="5 6">
    <name type="scientific">Gigaspora rosea</name>
    <dbReference type="NCBI Taxonomy" id="44941"/>
    <lineage>
        <taxon>Eukaryota</taxon>
        <taxon>Fungi</taxon>
        <taxon>Fungi incertae sedis</taxon>
        <taxon>Mucoromycota</taxon>
        <taxon>Glomeromycotina</taxon>
        <taxon>Glomeromycetes</taxon>
        <taxon>Diversisporales</taxon>
        <taxon>Gigasporaceae</taxon>
        <taxon>Gigaspora</taxon>
    </lineage>
</organism>
<dbReference type="SMART" id="SM01085">
    <property type="entry name" value="CK_II_beta"/>
    <property type="match status" value="1"/>
</dbReference>
<evidence type="ECO:0000256" key="3">
    <source>
        <dbReference type="RuleBase" id="RU361268"/>
    </source>
</evidence>
<dbReference type="AlphaFoldDB" id="A0A397UMN8"/>
<feature type="region of interest" description="Disordered" evidence="4">
    <location>
        <begin position="1"/>
        <end position="53"/>
    </location>
</feature>
<dbReference type="EMBL" id="QKWP01001253">
    <property type="protein sequence ID" value="RIB10417.1"/>
    <property type="molecule type" value="Genomic_DNA"/>
</dbReference>
<comment type="similarity">
    <text evidence="1 3">Belongs to the casein kinase 2 subunit beta family.</text>
</comment>
<dbReference type="InterPro" id="IPR016149">
    <property type="entry name" value="Casein_kin_II_reg-sub_N"/>
</dbReference>
<dbReference type="InterPro" id="IPR035991">
    <property type="entry name" value="Casein_kinase_II_beta-like"/>
</dbReference>
<comment type="subunit">
    <text evidence="3">Tetramer of two alpha and two beta subunits.</text>
</comment>
<keyword evidence="6" id="KW-1185">Reference proteome</keyword>
<evidence type="ECO:0000256" key="1">
    <source>
        <dbReference type="ARBA" id="ARBA00006941"/>
    </source>
</evidence>
<accession>A0A397UMN8</accession>
<protein>
    <recommendedName>
        <fullName evidence="3">Casein kinase II subunit beta</fullName>
        <shortName evidence="3">CK II beta</shortName>
    </recommendedName>
</protein>
<sequence length="326" mass="36777">MWNSSTSAVQVNASTSTNDPSIQQEEEDEEEEELIPESGGQYQGEYYETDTSNDTGTESLTWISWFCGLPGHEYFAEVAEDFIEDDFNLTGLNSMVPFYKEALEMILDVESGKHSQVRLDKIERFDKEETLKVPDVSIVETSAELLYGLIHQRYIITRQGLQQMVDKYESKHFGICPRYYCQSCPVIPCGRSDMPGLETVKLFCPSCLDLYTPPSSRFHNVDGAFFGTTFPHLLFQQYPDLLQNTPTEIYEPRIFGFKVSEKSRSGPRMQWLRLRQSVVEREVESHVQSEGGGENDDGEDDESVLGPGGGENNGASGTTKDAKRFG</sequence>
<comment type="function">
    <text evidence="2 3">Regulatory subunit of casein kinase II/CK2. As part of the kinase complex regulates the basal catalytic activity of the alpha subunit a constitutively active serine/threonine-protein kinase that phosphorylates a large number of substrates containing acidic residues C-terminal to the phosphorylated serine or threonine.</text>
</comment>
<evidence type="ECO:0000256" key="4">
    <source>
        <dbReference type="SAM" id="MobiDB-lite"/>
    </source>
</evidence>
<dbReference type="PANTHER" id="PTHR11740">
    <property type="entry name" value="CASEIN KINASE II SUBUNIT BETA"/>
    <property type="match status" value="1"/>
</dbReference>
<evidence type="ECO:0000256" key="2">
    <source>
        <dbReference type="ARBA" id="ARBA00045899"/>
    </source>
</evidence>
<dbReference type="FunFam" id="2.20.25.20:FF:000001">
    <property type="entry name" value="Casein kinase II subunit beta"/>
    <property type="match status" value="1"/>
</dbReference>
<dbReference type="PROSITE" id="PS01101">
    <property type="entry name" value="CK2_BETA"/>
    <property type="match status" value="1"/>
</dbReference>
<proteinExistence type="inferred from homology"/>
<evidence type="ECO:0000313" key="6">
    <source>
        <dbReference type="Proteomes" id="UP000266673"/>
    </source>
</evidence>
<dbReference type="InterPro" id="IPR000704">
    <property type="entry name" value="Casein_kinase_II_reg-sub"/>
</dbReference>
<comment type="caution">
    <text evidence="5">The sequence shown here is derived from an EMBL/GenBank/DDBJ whole genome shotgun (WGS) entry which is preliminary data.</text>
</comment>
<evidence type="ECO:0000313" key="5">
    <source>
        <dbReference type="EMBL" id="RIB10417.1"/>
    </source>
</evidence>
<dbReference type="GO" id="GO:0005956">
    <property type="term" value="C:protein kinase CK2 complex"/>
    <property type="evidence" value="ECO:0007669"/>
    <property type="project" value="UniProtKB-UniRule"/>
</dbReference>
<dbReference type="GO" id="GO:0005737">
    <property type="term" value="C:cytoplasm"/>
    <property type="evidence" value="ECO:0007669"/>
    <property type="project" value="TreeGrafter"/>
</dbReference>